<comment type="caution">
    <text evidence="1">The sequence shown here is derived from an EMBL/GenBank/DDBJ whole genome shotgun (WGS) entry which is preliminary data.</text>
</comment>
<protein>
    <submittedName>
        <fullName evidence="1">Helix-turn-helix domain-containing protein</fullName>
    </submittedName>
</protein>
<evidence type="ECO:0000313" key="2">
    <source>
        <dbReference type="Proteomes" id="UP000304953"/>
    </source>
</evidence>
<proteinExistence type="predicted"/>
<name>A0AC61RW66_9FIRM</name>
<reference evidence="1" key="1">
    <citation type="submission" date="2019-04" db="EMBL/GenBank/DDBJ databases">
        <title>Microbes associate with the intestines of laboratory mice.</title>
        <authorList>
            <person name="Navarre W."/>
            <person name="Wong E."/>
            <person name="Huang K."/>
            <person name="Tropini C."/>
            <person name="Ng K."/>
            <person name="Yu B."/>
        </authorList>
    </citation>
    <scope>NUCLEOTIDE SEQUENCE</scope>
    <source>
        <strain evidence="1">NM01_1-7b</strain>
    </source>
</reference>
<gene>
    <name evidence="1" type="ORF">E5329_11590</name>
</gene>
<evidence type="ECO:0000313" key="1">
    <source>
        <dbReference type="EMBL" id="TGY96103.1"/>
    </source>
</evidence>
<organism evidence="1 2">
    <name type="scientific">Petralouisia muris</name>
    <dbReference type="NCBI Taxonomy" id="3032872"/>
    <lineage>
        <taxon>Bacteria</taxon>
        <taxon>Bacillati</taxon>
        <taxon>Bacillota</taxon>
        <taxon>Clostridia</taxon>
        <taxon>Lachnospirales</taxon>
        <taxon>Lachnospiraceae</taxon>
        <taxon>Petralouisia</taxon>
    </lineage>
</organism>
<accession>A0AC61RW66</accession>
<sequence length="347" mass="40269">MAIGDVIKKYRKNKGMTQEEMAARLGITTPAVNKWERGNTLPDITLLAPIARLLDITTDELLSFKDELTDEEINQYLSIVQKDLEDKSFHKVFISVKEKIQEYPNCEKLIWQAAVILNANRITTKLPDKENYDDTIFGWFERCLLSKNEQIRNQAADSLFQAYFQQEDYEKANQYLDYFSLENPERKRKKALVNSKTGKQAEAYRAYEELIFTGYQHIQMTLNNLRTLYMEDDNHEMAKKLVDVSSSAAFTFEMGKYNEVCFGLEIAAWEKDAAWTAQLMQDILDGIETIGDFANSKLYQHMDLKTVSSEFSVGLKQKLLESFTDEPFCYMQGNEYWEKLKSGIYSS</sequence>
<keyword evidence="2" id="KW-1185">Reference proteome</keyword>
<dbReference type="Proteomes" id="UP000304953">
    <property type="component" value="Unassembled WGS sequence"/>
</dbReference>
<dbReference type="EMBL" id="SRYA01000020">
    <property type="protein sequence ID" value="TGY96103.1"/>
    <property type="molecule type" value="Genomic_DNA"/>
</dbReference>